<name>A0A143BMJ8_9BACT</name>
<sequence length="227" mass="24446">MQPTPPSPPSPPTTVSEFPVSGEALKALEGASPTAVLKGMEAQRDVLRDQLERVQDQRNEIARWLKAEDITAPDRDGLAARLKETDARISSLEKQIDQADLAVSKAASVPGAVVEEPPPPPRSGPPDEIFAVPIVFTIFVLAPIAIAYARRIWKRGATVIAPIPREVTDRLEQMGQSIESMAIEVERIGEGQRFLTRVMSEPGKALGAGPAQPLVVPQGQKVSDAVR</sequence>
<keyword evidence="5" id="KW-1185">Reference proteome</keyword>
<dbReference type="AlphaFoldDB" id="A0A143BMJ8"/>
<dbReference type="eggNOG" id="ENOG5033X1J">
    <property type="taxonomic scope" value="Bacteria"/>
</dbReference>
<evidence type="ECO:0000256" key="3">
    <source>
        <dbReference type="SAM" id="Phobius"/>
    </source>
</evidence>
<evidence type="ECO:0000256" key="1">
    <source>
        <dbReference type="SAM" id="Coils"/>
    </source>
</evidence>
<keyword evidence="3" id="KW-0812">Transmembrane</keyword>
<dbReference type="KEGG" id="gph:GEMMAAP_14865"/>
<accession>A0A143BMJ8</accession>
<evidence type="ECO:0000256" key="2">
    <source>
        <dbReference type="SAM" id="MobiDB-lite"/>
    </source>
</evidence>
<dbReference type="RefSeq" id="WP_026848553.1">
    <property type="nucleotide sequence ID" value="NZ_CP011454.1"/>
</dbReference>
<gene>
    <name evidence="4" type="ORF">GEMMAAP_14865</name>
</gene>
<reference evidence="4 5" key="2">
    <citation type="journal article" date="2016" name="Environ. Microbiol. Rep.">
        <title>Metagenomic evidence for the presence of phototrophic Gemmatimonadetes bacteria in diverse environments.</title>
        <authorList>
            <person name="Zeng Y."/>
            <person name="Baumbach J."/>
            <person name="Barbosa E.G."/>
            <person name="Azevedo V."/>
            <person name="Zhang C."/>
            <person name="Koblizek M."/>
        </authorList>
    </citation>
    <scope>NUCLEOTIDE SEQUENCE [LARGE SCALE GENOMIC DNA]</scope>
    <source>
        <strain evidence="4 5">AP64</strain>
    </source>
</reference>
<reference evidence="4 5" key="1">
    <citation type="journal article" date="2014" name="Proc. Natl. Acad. Sci. U.S.A.">
        <title>Functional type 2 photosynthetic reaction centers found in the rare bacterial phylum Gemmatimonadetes.</title>
        <authorList>
            <person name="Zeng Y."/>
            <person name="Feng F."/>
            <person name="Medova H."/>
            <person name="Dean J."/>
            <person name="Koblizek M."/>
        </authorList>
    </citation>
    <scope>NUCLEOTIDE SEQUENCE [LARGE SCALE GENOMIC DNA]</scope>
    <source>
        <strain evidence="4 5">AP64</strain>
    </source>
</reference>
<evidence type="ECO:0000313" key="5">
    <source>
        <dbReference type="Proteomes" id="UP000076404"/>
    </source>
</evidence>
<keyword evidence="1" id="KW-0175">Coiled coil</keyword>
<feature type="coiled-coil region" evidence="1">
    <location>
        <begin position="37"/>
        <end position="102"/>
    </location>
</feature>
<evidence type="ECO:0000313" key="4">
    <source>
        <dbReference type="EMBL" id="AMW05732.1"/>
    </source>
</evidence>
<protein>
    <submittedName>
        <fullName evidence="4">Uncharacterized protein</fullName>
    </submittedName>
</protein>
<keyword evidence="3" id="KW-0472">Membrane</keyword>
<dbReference type="OrthoDB" id="9795693at2"/>
<feature type="transmembrane region" description="Helical" evidence="3">
    <location>
        <begin position="129"/>
        <end position="149"/>
    </location>
</feature>
<organism evidence="4 5">
    <name type="scientific">Gemmatimonas phototrophica</name>
    <dbReference type="NCBI Taxonomy" id="1379270"/>
    <lineage>
        <taxon>Bacteria</taxon>
        <taxon>Pseudomonadati</taxon>
        <taxon>Gemmatimonadota</taxon>
        <taxon>Gemmatimonadia</taxon>
        <taxon>Gemmatimonadales</taxon>
        <taxon>Gemmatimonadaceae</taxon>
        <taxon>Gemmatimonas</taxon>
    </lineage>
</organism>
<feature type="region of interest" description="Disordered" evidence="2">
    <location>
        <begin position="205"/>
        <end position="227"/>
    </location>
</feature>
<dbReference type="Proteomes" id="UP000076404">
    <property type="component" value="Chromosome"/>
</dbReference>
<dbReference type="EMBL" id="CP011454">
    <property type="protein sequence ID" value="AMW05732.1"/>
    <property type="molecule type" value="Genomic_DNA"/>
</dbReference>
<keyword evidence="3" id="KW-1133">Transmembrane helix</keyword>
<proteinExistence type="predicted"/>